<evidence type="ECO:0000259" key="8">
    <source>
        <dbReference type="Pfam" id="PF00482"/>
    </source>
</evidence>
<accession>A0A2T4CY42</accession>
<dbReference type="InterPro" id="IPR042094">
    <property type="entry name" value="T2SS_GspF_sf"/>
</dbReference>
<dbReference type="Pfam" id="PF00482">
    <property type="entry name" value="T2SSF"/>
    <property type="match status" value="2"/>
</dbReference>
<dbReference type="InterPro" id="IPR018076">
    <property type="entry name" value="T2SS_GspF_dom"/>
</dbReference>
<dbReference type="AlphaFoldDB" id="A0A2T4CY42"/>
<dbReference type="GO" id="GO:0005886">
    <property type="term" value="C:plasma membrane"/>
    <property type="evidence" value="ECO:0007669"/>
    <property type="project" value="UniProtKB-SubCell"/>
</dbReference>
<evidence type="ECO:0000256" key="2">
    <source>
        <dbReference type="ARBA" id="ARBA00005745"/>
    </source>
</evidence>
<comment type="subcellular location">
    <subcellularLocation>
        <location evidence="1">Cell membrane</location>
        <topology evidence="1">Multi-pass membrane protein</topology>
    </subcellularLocation>
</comment>
<comment type="caution">
    <text evidence="9">The sequence shown here is derived from an EMBL/GenBank/DDBJ whole genome shotgun (WGS) entry which is preliminary data.</text>
</comment>
<gene>
    <name evidence="9" type="ORF">C9940_02110</name>
</gene>
<feature type="transmembrane region" description="Helical" evidence="7">
    <location>
        <begin position="222"/>
        <end position="242"/>
    </location>
</feature>
<feature type="domain" description="Type II secretion system protein GspF" evidence="8">
    <location>
        <begin position="268"/>
        <end position="389"/>
    </location>
</feature>
<evidence type="ECO:0000256" key="7">
    <source>
        <dbReference type="SAM" id="Phobius"/>
    </source>
</evidence>
<evidence type="ECO:0000256" key="3">
    <source>
        <dbReference type="ARBA" id="ARBA00022475"/>
    </source>
</evidence>
<comment type="similarity">
    <text evidence="2">Belongs to the GSP F family.</text>
</comment>
<name>A0A2T4CY42_9GAMM</name>
<evidence type="ECO:0000256" key="1">
    <source>
        <dbReference type="ARBA" id="ARBA00004651"/>
    </source>
</evidence>
<feature type="transmembrane region" description="Helical" evidence="7">
    <location>
        <begin position="370"/>
        <end position="390"/>
    </location>
</feature>
<keyword evidence="5 7" id="KW-1133">Transmembrane helix</keyword>
<protein>
    <submittedName>
        <fullName evidence="9">Type II secretion system protein</fullName>
    </submittedName>
</protein>
<reference evidence="9" key="1">
    <citation type="submission" date="2018-03" db="EMBL/GenBank/DDBJ databases">
        <title>Cross-interface Injection: A General Nanoliter Liquid Handling Method Applied to Single Cells Genome Amplification Automated Nanoliter Liquid Handling Applied to Single Cell Multiple Displacement Amplification.</title>
        <authorList>
            <person name="Yun J."/>
            <person name="Xu P."/>
            <person name="Xu J."/>
            <person name="Dai X."/>
            <person name="Wang Y."/>
            <person name="Zheng X."/>
            <person name="Cao C."/>
            <person name="Yi Q."/>
            <person name="Zhu Y."/>
            <person name="Wang L."/>
            <person name="Dong Z."/>
            <person name="Huang Y."/>
            <person name="Huang L."/>
            <person name="Du W."/>
        </authorList>
    </citation>
    <scope>NUCLEOTIDE SEQUENCE [LARGE SCALE GENOMIC DNA]</scope>
    <source>
        <strain evidence="9">Z-D3-2</strain>
    </source>
</reference>
<evidence type="ECO:0000256" key="6">
    <source>
        <dbReference type="ARBA" id="ARBA00023136"/>
    </source>
</evidence>
<evidence type="ECO:0000256" key="4">
    <source>
        <dbReference type="ARBA" id="ARBA00022692"/>
    </source>
</evidence>
<feature type="transmembrane region" description="Helical" evidence="7">
    <location>
        <begin position="165"/>
        <end position="187"/>
    </location>
</feature>
<keyword evidence="4 7" id="KW-0812">Transmembrane</keyword>
<dbReference type="PRINTS" id="PR00812">
    <property type="entry name" value="BCTERIALGSPF"/>
</dbReference>
<organism evidence="9">
    <name type="scientific">Pseudidiomarina aestuarii</name>
    <dbReference type="NCBI Taxonomy" id="624146"/>
    <lineage>
        <taxon>Bacteria</taxon>
        <taxon>Pseudomonadati</taxon>
        <taxon>Pseudomonadota</taxon>
        <taxon>Gammaproteobacteria</taxon>
        <taxon>Alteromonadales</taxon>
        <taxon>Idiomarinaceae</taxon>
        <taxon>Pseudidiomarina</taxon>
    </lineage>
</organism>
<dbReference type="InterPro" id="IPR003004">
    <property type="entry name" value="GspF/PilC"/>
</dbReference>
<dbReference type="EMBL" id="PYVN01000014">
    <property type="protein sequence ID" value="PTB86486.1"/>
    <property type="molecule type" value="Genomic_DNA"/>
</dbReference>
<evidence type="ECO:0000256" key="5">
    <source>
        <dbReference type="ARBA" id="ARBA00022989"/>
    </source>
</evidence>
<evidence type="ECO:0000313" key="9">
    <source>
        <dbReference type="EMBL" id="PTB86486.1"/>
    </source>
</evidence>
<keyword evidence="6 7" id="KW-0472">Membrane</keyword>
<feature type="domain" description="Type II secretion system protein GspF" evidence="8">
    <location>
        <begin position="65"/>
        <end position="188"/>
    </location>
</feature>
<sequence length="398" mass="44036">MKFTLKVIQGDAITLMEMEAGNALQARSLAEQQGHHVLSVNQHKTGPIKFNLAGLTKTKFNVMLFSQELLALIESGLSLVEAIEALAEKETHAESKAVLNQIKASLFDGQPLSASLEKVPGVFTPLYIALIRASERTGDMEVALSRHVAYQSQVDAMKKKIISAAIYPVLLLVVGGLVVLFLLGYVVPKFSVIYESTNADLPWLSQLLLSWGRLLHSHGTEAFAVFIISTCVLVYVLSRPFVRRVIMAKAWQIPKLGETLRIYQLARFYRTLSMLLRGGIPLMTAMQMVSSLLQPLLRSKLAFVANDVKEGKPLSSAMEMHGLTTSISVRMLRVGERTGQMGDMMERIGIFYDDEIARAVEWFTKLLEPALMIIIGLVVGLVVVLMYMPIFELAGSIQ</sequence>
<dbReference type="PANTHER" id="PTHR30012:SF0">
    <property type="entry name" value="TYPE II SECRETION SYSTEM PROTEIN F-RELATED"/>
    <property type="match status" value="1"/>
</dbReference>
<proteinExistence type="inferred from homology"/>
<dbReference type="Gene3D" id="1.20.81.30">
    <property type="entry name" value="Type II secretion system (T2SS), domain F"/>
    <property type="match status" value="2"/>
</dbReference>
<keyword evidence="3" id="KW-1003">Cell membrane</keyword>
<dbReference type="PANTHER" id="PTHR30012">
    <property type="entry name" value="GENERAL SECRETION PATHWAY PROTEIN"/>
    <property type="match status" value="1"/>
</dbReference>